<name>A0ABD0YHS0_9HEMI</name>
<dbReference type="PROSITE" id="PS50994">
    <property type="entry name" value="INTEGRASE"/>
    <property type="match status" value="1"/>
</dbReference>
<evidence type="ECO:0000259" key="2">
    <source>
        <dbReference type="PROSITE" id="PS50994"/>
    </source>
</evidence>
<accession>A0ABD0YHS0</accession>
<dbReference type="EMBL" id="JBFDAA010000022">
    <property type="protein sequence ID" value="KAL1110615.1"/>
    <property type="molecule type" value="Genomic_DNA"/>
</dbReference>
<protein>
    <recommendedName>
        <fullName evidence="2">Integrase catalytic domain-containing protein</fullName>
    </recommendedName>
</protein>
<dbReference type="InterPro" id="IPR036397">
    <property type="entry name" value="RNaseH_sf"/>
</dbReference>
<dbReference type="Proteomes" id="UP001558652">
    <property type="component" value="Unassembled WGS sequence"/>
</dbReference>
<keyword evidence="4" id="KW-1185">Reference proteome</keyword>
<reference evidence="3 4" key="1">
    <citation type="submission" date="2024-07" db="EMBL/GenBank/DDBJ databases">
        <title>Chromosome-level genome assembly of the water stick insect Ranatra chinensis (Heteroptera: Nepidae).</title>
        <authorList>
            <person name="Liu X."/>
        </authorList>
    </citation>
    <scope>NUCLEOTIDE SEQUENCE [LARGE SCALE GENOMIC DNA]</scope>
    <source>
        <strain evidence="3">Cailab_2021Rc</strain>
        <tissue evidence="3">Muscle</tissue>
    </source>
</reference>
<dbReference type="SUPFAM" id="SSF53098">
    <property type="entry name" value="Ribonuclease H-like"/>
    <property type="match status" value="1"/>
</dbReference>
<dbReference type="Gene3D" id="3.30.420.10">
    <property type="entry name" value="Ribonuclease H-like superfamily/Ribonuclease H"/>
    <property type="match status" value="1"/>
</dbReference>
<evidence type="ECO:0000313" key="3">
    <source>
        <dbReference type="EMBL" id="KAL1110615.1"/>
    </source>
</evidence>
<comment type="caution">
    <text evidence="3">The sequence shown here is derived from an EMBL/GenBank/DDBJ whole genome shotgun (WGS) entry which is preliminary data.</text>
</comment>
<keyword evidence="1" id="KW-0812">Transmembrane</keyword>
<evidence type="ECO:0000313" key="4">
    <source>
        <dbReference type="Proteomes" id="UP001558652"/>
    </source>
</evidence>
<keyword evidence="1" id="KW-0472">Membrane</keyword>
<evidence type="ECO:0000256" key="1">
    <source>
        <dbReference type="SAM" id="Phobius"/>
    </source>
</evidence>
<dbReference type="InterPro" id="IPR012337">
    <property type="entry name" value="RNaseH-like_sf"/>
</dbReference>
<keyword evidence="1" id="KW-1133">Transmembrane helix</keyword>
<feature type="transmembrane region" description="Helical" evidence="1">
    <location>
        <begin position="115"/>
        <end position="138"/>
    </location>
</feature>
<dbReference type="Pfam" id="PF00665">
    <property type="entry name" value="rve"/>
    <property type="match status" value="1"/>
</dbReference>
<dbReference type="InterPro" id="IPR001584">
    <property type="entry name" value="Integrase_cat-core"/>
</dbReference>
<feature type="domain" description="Integrase catalytic" evidence="2">
    <location>
        <begin position="156"/>
        <end position="279"/>
    </location>
</feature>
<gene>
    <name evidence="3" type="ORF">AAG570_008143</name>
</gene>
<sequence>MSSKRRNMFYENRKQETTEIGLNAFAASDPLTCLSACGLLSTSIPQRISLPIVLPHYLKGRVFRLKLVTSAPTNVNFLGTPEKIPPPTKVAGSAALVCTLKNDEHLHHTMIRCSLLALWCSTSLCTSVGGTVLFQLALGNRLLAAKYERSPEPTPQMLIPTPERLLDVVEADVMFWAGLRLLTMADRLTRFAFSHQLTNKTAAEVCTGLLSFFGTVELPGTMVVDKGREFYNARVKSLLRELGVKAHSTTPRTPVVARHRRATAQYDGRAPASFKNIPN</sequence>
<organism evidence="3 4">
    <name type="scientific">Ranatra chinensis</name>
    <dbReference type="NCBI Taxonomy" id="642074"/>
    <lineage>
        <taxon>Eukaryota</taxon>
        <taxon>Metazoa</taxon>
        <taxon>Ecdysozoa</taxon>
        <taxon>Arthropoda</taxon>
        <taxon>Hexapoda</taxon>
        <taxon>Insecta</taxon>
        <taxon>Pterygota</taxon>
        <taxon>Neoptera</taxon>
        <taxon>Paraneoptera</taxon>
        <taxon>Hemiptera</taxon>
        <taxon>Heteroptera</taxon>
        <taxon>Panheteroptera</taxon>
        <taxon>Nepomorpha</taxon>
        <taxon>Nepidae</taxon>
        <taxon>Ranatrinae</taxon>
        <taxon>Ranatra</taxon>
    </lineage>
</organism>
<proteinExistence type="predicted"/>
<dbReference type="AlphaFoldDB" id="A0ABD0YHS0"/>